<evidence type="ECO:0000256" key="3">
    <source>
        <dbReference type="ARBA" id="ARBA00022806"/>
    </source>
</evidence>
<evidence type="ECO:0000256" key="4">
    <source>
        <dbReference type="ARBA" id="ARBA00022840"/>
    </source>
</evidence>
<keyword evidence="3 9" id="KW-0347">Helicase</keyword>
<evidence type="ECO:0000256" key="9">
    <source>
        <dbReference type="PROSITE-ProRule" id="PRU00560"/>
    </source>
</evidence>
<evidence type="ECO:0000313" key="11">
    <source>
        <dbReference type="EMBL" id="QXH37861.1"/>
    </source>
</evidence>
<dbReference type="PANTHER" id="PTHR11070">
    <property type="entry name" value="UVRD / RECB / PCRA DNA HELICASE FAMILY MEMBER"/>
    <property type="match status" value="1"/>
</dbReference>
<protein>
    <recommendedName>
        <fullName evidence="7">DNA 3'-5' helicase</fullName>
        <ecNumber evidence="7">5.6.2.4</ecNumber>
    </recommendedName>
</protein>
<comment type="catalytic activity">
    <reaction evidence="8">
        <text>ATP + H2O = ADP + phosphate + H(+)</text>
        <dbReference type="Rhea" id="RHEA:13065"/>
        <dbReference type="ChEBI" id="CHEBI:15377"/>
        <dbReference type="ChEBI" id="CHEBI:15378"/>
        <dbReference type="ChEBI" id="CHEBI:30616"/>
        <dbReference type="ChEBI" id="CHEBI:43474"/>
        <dbReference type="ChEBI" id="CHEBI:456216"/>
        <dbReference type="EC" id="5.6.2.4"/>
    </reaction>
</comment>
<dbReference type="InterPro" id="IPR000212">
    <property type="entry name" value="DNA_helicase_UvrD/REP"/>
</dbReference>
<dbReference type="Pfam" id="PF00580">
    <property type="entry name" value="UvrD-helicase"/>
    <property type="match status" value="1"/>
</dbReference>
<sequence>MQWTQEQLPIIGSKASEIVVKAFAGTGKTTTLVGFAKANPQLRILYLCYNKSVEIAARGRFPRNVINKTAHGLAYPVFGTQYSHKQTKNLRLTEIARAIDSQDWELVRDVMTTLNNFMASADSEIDRQHYPRFRDKPHITTAQERFVQQSIGTARRFWQRAIDVDDSSVLIPHDGYLKLYQLSKPDLSQRFDSVLLDEGQDINPVIADIVRLQRIQKILVGDPHQQLYRFRGAEDTLDSDWMAGAEEHYLTQSWRFGPAIAHVANIILSYKGETRKLQGLGAQTLVKKALPEDLPHRAFIHRTVIGVIENALQLVRCQSQPKFYWVGGIDSYSLRDLEDLYYFSRDQTAQVQNKKLLRDYRDYQQYTEIAEVSQDSEMLRSIKIISAYPDLPSRILELRKLTTEDELDATITLTTGHKAKGLEWDYVCLYDDFTADPLSPDLDPGRRDDELNLIYVGVTRAMKILAINSLVLSIMARYVAANRVPA</sequence>
<dbReference type="EMBL" id="CP077074">
    <property type="protein sequence ID" value="QXH37861.1"/>
    <property type="molecule type" value="Genomic_DNA"/>
</dbReference>
<feature type="binding site" evidence="9">
    <location>
        <begin position="22"/>
        <end position="29"/>
    </location>
    <ligand>
        <name>ATP</name>
        <dbReference type="ChEBI" id="CHEBI:30616"/>
    </ligand>
</feature>
<reference evidence="11" key="1">
    <citation type="submission" date="2021-06" db="EMBL/GenBank/DDBJ databases">
        <title>Updating the genus Pseudomonas: Description of 43 new species and partition of the Pseudomonas putida group.</title>
        <authorList>
            <person name="Girard L."/>
            <person name="Lood C."/>
            <person name="Vandamme P."/>
            <person name="Rokni-Zadeh H."/>
            <person name="van Noort V."/>
            <person name="Hofte M."/>
            <person name="Lavigne R."/>
            <person name="De Mot R."/>
        </authorList>
    </citation>
    <scope>NUCLEOTIDE SEQUENCE</scope>
    <source>
        <strain evidence="11">CMR12a</strain>
    </source>
</reference>
<evidence type="ECO:0000256" key="6">
    <source>
        <dbReference type="ARBA" id="ARBA00034617"/>
    </source>
</evidence>
<evidence type="ECO:0000256" key="5">
    <source>
        <dbReference type="ARBA" id="ARBA00023235"/>
    </source>
</evidence>
<dbReference type="PROSITE" id="PS51198">
    <property type="entry name" value="UVRD_HELICASE_ATP_BIND"/>
    <property type="match status" value="1"/>
</dbReference>
<name>A0ABX8MLD5_9PSED</name>
<dbReference type="Proteomes" id="UP000693952">
    <property type="component" value="Chromosome"/>
</dbReference>
<keyword evidence="2 9" id="KW-0378">Hydrolase</keyword>
<evidence type="ECO:0000256" key="2">
    <source>
        <dbReference type="ARBA" id="ARBA00022801"/>
    </source>
</evidence>
<comment type="catalytic activity">
    <reaction evidence="6">
        <text>Couples ATP hydrolysis with the unwinding of duplex DNA by translocating in the 3'-5' direction.</text>
        <dbReference type="EC" id="5.6.2.4"/>
    </reaction>
</comment>
<dbReference type="PANTHER" id="PTHR11070:SF30">
    <property type="entry name" value="F-BOX DNA HELICASE 1"/>
    <property type="match status" value="1"/>
</dbReference>
<dbReference type="InterPro" id="IPR014016">
    <property type="entry name" value="UvrD-like_ATP-bd"/>
</dbReference>
<keyword evidence="4 9" id="KW-0067">ATP-binding</keyword>
<gene>
    <name evidence="11" type="ORF">KSS89_16330</name>
</gene>
<dbReference type="Pfam" id="PF13361">
    <property type="entry name" value="UvrD_C"/>
    <property type="match status" value="1"/>
</dbReference>
<keyword evidence="1 9" id="KW-0547">Nucleotide-binding</keyword>
<dbReference type="Gene3D" id="3.40.50.300">
    <property type="entry name" value="P-loop containing nucleotide triphosphate hydrolases"/>
    <property type="match status" value="2"/>
</dbReference>
<keyword evidence="5" id="KW-0413">Isomerase</keyword>
<dbReference type="SUPFAM" id="SSF52540">
    <property type="entry name" value="P-loop containing nucleoside triphosphate hydrolases"/>
    <property type="match status" value="1"/>
</dbReference>
<evidence type="ECO:0000313" key="12">
    <source>
        <dbReference type="Proteomes" id="UP000693952"/>
    </source>
</evidence>
<proteinExistence type="predicted"/>
<evidence type="ECO:0000256" key="8">
    <source>
        <dbReference type="ARBA" id="ARBA00048988"/>
    </source>
</evidence>
<dbReference type="EC" id="5.6.2.4" evidence="7"/>
<feature type="domain" description="UvrD-like helicase ATP-binding" evidence="10">
    <location>
        <begin position="1"/>
        <end position="257"/>
    </location>
</feature>
<organism evidence="11 12">
    <name type="scientific">Pseudomonas sessilinigenes</name>
    <dbReference type="NCBI Taxonomy" id="658629"/>
    <lineage>
        <taxon>Bacteria</taxon>
        <taxon>Pseudomonadati</taxon>
        <taxon>Pseudomonadota</taxon>
        <taxon>Gammaproteobacteria</taxon>
        <taxon>Pseudomonadales</taxon>
        <taxon>Pseudomonadaceae</taxon>
        <taxon>Pseudomonas</taxon>
    </lineage>
</organism>
<accession>A0ABX8MLD5</accession>
<evidence type="ECO:0000256" key="1">
    <source>
        <dbReference type="ARBA" id="ARBA00022741"/>
    </source>
</evidence>
<keyword evidence="12" id="KW-1185">Reference proteome</keyword>
<dbReference type="InterPro" id="IPR027417">
    <property type="entry name" value="P-loop_NTPase"/>
</dbReference>
<evidence type="ECO:0000256" key="7">
    <source>
        <dbReference type="ARBA" id="ARBA00034808"/>
    </source>
</evidence>
<dbReference type="RefSeq" id="WP_124346891.1">
    <property type="nucleotide sequence ID" value="NZ_CP027706.1"/>
</dbReference>
<dbReference type="InterPro" id="IPR014017">
    <property type="entry name" value="DNA_helicase_UvrD-like_C"/>
</dbReference>
<evidence type="ECO:0000259" key="10">
    <source>
        <dbReference type="PROSITE" id="PS51198"/>
    </source>
</evidence>